<dbReference type="Gene3D" id="3.20.20.210">
    <property type="match status" value="1"/>
</dbReference>
<dbReference type="GO" id="GO:0046872">
    <property type="term" value="F:metal ion binding"/>
    <property type="evidence" value="ECO:0007669"/>
    <property type="project" value="UniProtKB-KW"/>
</dbReference>
<dbReference type="NCBIfam" id="NF004889">
    <property type="entry name" value="PRK06252.1"/>
    <property type="match status" value="1"/>
</dbReference>
<dbReference type="Pfam" id="PF01208">
    <property type="entry name" value="URO-D"/>
    <property type="match status" value="1"/>
</dbReference>
<dbReference type="InterPro" id="IPR052024">
    <property type="entry name" value="Methanogen_methyltrans"/>
</dbReference>
<dbReference type="HOGENOM" id="CLU_040933_2_1_2"/>
<dbReference type="GeneID" id="10821599"/>
<keyword evidence="3 8" id="KW-0808">Transferase</keyword>
<sequence length="336" mass="36485">MDLKQRLFTVLNSGKPDIVPVVSVTQTATVYQMQMTDSFWPESHINPELMASLALAGHTIAGFEAVRYPYCLTVLAEAMGCDVNMGRIDVQPSVITHPLSDKKNEVIYPDGLLNAKRVPSVLEATRILEERTDGNVPLIAGMEGPATLTAHLTGMYNFLTWSVLNPENIDSIMQIATDVCIEYADALLDCGADIISVADGIAGPDLLDPGMYESLVQPLHKRLADRIKGRKIIHMCGTALPILDAISECGFDGISLEESIDLSQASEIISGRAIIAGNVSAYRTLLSTSPENVIKESRQCLEKDVDILAPSCGIAPRSPIKNLKALVRARDEYCMN</sequence>
<dbReference type="GO" id="GO:0004853">
    <property type="term" value="F:uroporphyrinogen decarboxylase activity"/>
    <property type="evidence" value="ECO:0007669"/>
    <property type="project" value="InterPro"/>
</dbReference>
<evidence type="ECO:0000256" key="6">
    <source>
        <dbReference type="ARBA" id="ARBA00022994"/>
    </source>
</evidence>
<dbReference type="STRING" id="679901.Mzhil_0011"/>
<evidence type="ECO:0000256" key="1">
    <source>
        <dbReference type="ARBA" id="ARBA00001947"/>
    </source>
</evidence>
<evidence type="ECO:0000256" key="3">
    <source>
        <dbReference type="ARBA" id="ARBA00022679"/>
    </source>
</evidence>
<keyword evidence="2 8" id="KW-0489">Methyltransferase</keyword>
<evidence type="ECO:0000256" key="5">
    <source>
        <dbReference type="ARBA" id="ARBA00022833"/>
    </source>
</evidence>
<evidence type="ECO:0000313" key="9">
    <source>
        <dbReference type="Proteomes" id="UP000006622"/>
    </source>
</evidence>
<dbReference type="AlphaFoldDB" id="F7XMG9"/>
<dbReference type="RefSeq" id="WP_013897331.1">
    <property type="nucleotide sequence ID" value="NC_015676.1"/>
</dbReference>
<evidence type="ECO:0000256" key="2">
    <source>
        <dbReference type="ARBA" id="ARBA00022603"/>
    </source>
</evidence>
<comment type="cofactor">
    <cofactor evidence="1">
        <name>Zn(2+)</name>
        <dbReference type="ChEBI" id="CHEBI:29105"/>
    </cofactor>
</comment>
<keyword evidence="5" id="KW-0862">Zinc</keyword>
<dbReference type="NCBIfam" id="NF040654">
    <property type="entry name" value="MtaA_Meth"/>
    <property type="match status" value="1"/>
</dbReference>
<dbReference type="CDD" id="cd03307">
    <property type="entry name" value="Mta_CmuA_like"/>
    <property type="match status" value="1"/>
</dbReference>
<dbReference type="InterPro" id="IPR038071">
    <property type="entry name" value="UROD/MetE-like_sf"/>
</dbReference>
<dbReference type="GO" id="GO:0015948">
    <property type="term" value="P:methanogenesis"/>
    <property type="evidence" value="ECO:0007669"/>
    <property type="project" value="UniProtKB-KW"/>
</dbReference>
<dbReference type="GO" id="GO:0032259">
    <property type="term" value="P:methylation"/>
    <property type="evidence" value="ECO:0007669"/>
    <property type="project" value="UniProtKB-KW"/>
</dbReference>
<dbReference type="PANTHER" id="PTHR47099">
    <property type="entry name" value="METHYLCOBAMIDE:COM METHYLTRANSFERASE MTBA"/>
    <property type="match status" value="1"/>
</dbReference>
<evidence type="ECO:0000313" key="8">
    <source>
        <dbReference type="EMBL" id="AEH59892.1"/>
    </source>
</evidence>
<proteinExistence type="predicted"/>
<dbReference type="InterPro" id="IPR006360">
    <property type="entry name" value="Mtase_MtaA_CmuA"/>
</dbReference>
<keyword evidence="6" id="KW-0484">Methanogenesis</keyword>
<keyword evidence="4" id="KW-0479">Metal-binding</keyword>
<accession>F7XMG9</accession>
<protein>
    <submittedName>
        <fullName evidence="8">Methyltransferase MtaA/CmuA family</fullName>
    </submittedName>
</protein>
<dbReference type="GO" id="GO:0006730">
    <property type="term" value="P:one-carbon metabolic process"/>
    <property type="evidence" value="ECO:0007669"/>
    <property type="project" value="InterPro"/>
</dbReference>
<gene>
    <name evidence="8" type="ordered locus">Mzhil_0011</name>
</gene>
<dbReference type="GO" id="GO:0006779">
    <property type="term" value="P:porphyrin-containing compound biosynthetic process"/>
    <property type="evidence" value="ECO:0007669"/>
    <property type="project" value="InterPro"/>
</dbReference>
<dbReference type="NCBIfam" id="TIGR01463">
    <property type="entry name" value="mtaA_cmuA"/>
    <property type="match status" value="1"/>
</dbReference>
<dbReference type="Proteomes" id="UP000006622">
    <property type="component" value="Chromosome"/>
</dbReference>
<dbReference type="PANTHER" id="PTHR47099:SF1">
    <property type="entry name" value="METHYLCOBAMIDE:COM METHYLTRANSFERASE MTBA"/>
    <property type="match status" value="1"/>
</dbReference>
<feature type="domain" description="Uroporphyrinogen decarboxylase (URO-D)" evidence="7">
    <location>
        <begin position="4"/>
        <end position="333"/>
    </location>
</feature>
<reference evidence="8 9" key="1">
    <citation type="submission" date="2010-07" db="EMBL/GenBank/DDBJ databases">
        <title>The complete genome of Methanosalsum zhilinae DSM 4017.</title>
        <authorList>
            <consortium name="US DOE Joint Genome Institute (JGI-PGF)"/>
            <person name="Lucas S."/>
            <person name="Copeland A."/>
            <person name="Lapidus A."/>
            <person name="Glavina del Rio T."/>
            <person name="Dalin E."/>
            <person name="Tice H."/>
            <person name="Bruce D."/>
            <person name="Goodwin L."/>
            <person name="Pitluck S."/>
            <person name="Kyrpides N."/>
            <person name="Mavromatis K."/>
            <person name="Ovchinnikova G."/>
            <person name="Daligault H."/>
            <person name="Detter J.C."/>
            <person name="Han C."/>
            <person name="Tapia R."/>
            <person name="Larimer F."/>
            <person name="Land M."/>
            <person name="Hauser L."/>
            <person name="Markowitz V."/>
            <person name="Cheng J.-F."/>
            <person name="Hugenholtz P."/>
            <person name="Woyke T."/>
            <person name="Wu D."/>
            <person name="Spring S."/>
            <person name="Schueler E."/>
            <person name="Brambilla E."/>
            <person name="Klenk H.-P."/>
            <person name="Eisen J.A."/>
        </authorList>
    </citation>
    <scope>NUCLEOTIDE SEQUENCE [LARGE SCALE GENOMIC DNA]</scope>
    <source>
        <strain evidence="9">DSM 4017 / NBRC 107636 / OCM 62 / WeN5</strain>
    </source>
</reference>
<evidence type="ECO:0000259" key="7">
    <source>
        <dbReference type="Pfam" id="PF01208"/>
    </source>
</evidence>
<keyword evidence="9" id="KW-1185">Reference proteome</keyword>
<name>F7XMG9_METZD</name>
<dbReference type="InterPro" id="IPR000257">
    <property type="entry name" value="Uroporphyrinogen_deCOase"/>
</dbReference>
<evidence type="ECO:0000256" key="4">
    <source>
        <dbReference type="ARBA" id="ARBA00022723"/>
    </source>
</evidence>
<dbReference type="SUPFAM" id="SSF51726">
    <property type="entry name" value="UROD/MetE-like"/>
    <property type="match status" value="1"/>
</dbReference>
<dbReference type="EMBL" id="CP002101">
    <property type="protein sequence ID" value="AEH59892.1"/>
    <property type="molecule type" value="Genomic_DNA"/>
</dbReference>
<organism evidence="8 9">
    <name type="scientific">Methanosalsum zhilinae (strain DSM 4017 / NBRC 107636 / OCM 62 / WeN5)</name>
    <name type="common">Methanohalophilus zhilinae</name>
    <dbReference type="NCBI Taxonomy" id="679901"/>
    <lineage>
        <taxon>Archaea</taxon>
        <taxon>Methanobacteriati</taxon>
        <taxon>Methanobacteriota</taxon>
        <taxon>Stenosarchaea group</taxon>
        <taxon>Methanomicrobia</taxon>
        <taxon>Methanosarcinales</taxon>
        <taxon>Methanosarcinaceae</taxon>
        <taxon>Methanosalsum</taxon>
    </lineage>
</organism>
<dbReference type="GO" id="GO:0008168">
    <property type="term" value="F:methyltransferase activity"/>
    <property type="evidence" value="ECO:0007669"/>
    <property type="project" value="UniProtKB-KW"/>
</dbReference>
<dbReference type="OrthoDB" id="124836at2157"/>
<dbReference type="KEGG" id="mzh:Mzhil_0011"/>